<reference evidence="2" key="1">
    <citation type="journal article" date="2014" name="Front. Microbiol.">
        <title>High frequency of phylogenetically diverse reductive dehalogenase-homologous genes in deep subseafloor sedimentary metagenomes.</title>
        <authorList>
            <person name="Kawai M."/>
            <person name="Futagami T."/>
            <person name="Toyoda A."/>
            <person name="Takaki Y."/>
            <person name="Nishi S."/>
            <person name="Hori S."/>
            <person name="Arai W."/>
            <person name="Tsubouchi T."/>
            <person name="Morono Y."/>
            <person name="Uchiyama I."/>
            <person name="Ito T."/>
            <person name="Fujiyama A."/>
            <person name="Inagaki F."/>
            <person name="Takami H."/>
        </authorList>
    </citation>
    <scope>NUCLEOTIDE SEQUENCE</scope>
    <source>
        <strain evidence="2">Expedition CK06-06</strain>
    </source>
</reference>
<comment type="caution">
    <text evidence="2">The sequence shown here is derived from an EMBL/GenBank/DDBJ whole genome shotgun (WGS) entry which is preliminary data.</text>
</comment>
<feature type="transmembrane region" description="Helical" evidence="1">
    <location>
        <begin position="6"/>
        <end position="27"/>
    </location>
</feature>
<protein>
    <recommendedName>
        <fullName evidence="3">Type II secretion system protein GspF domain-containing protein</fullName>
    </recommendedName>
</protein>
<keyword evidence="1" id="KW-1133">Transmembrane helix</keyword>
<organism evidence="2">
    <name type="scientific">marine sediment metagenome</name>
    <dbReference type="NCBI Taxonomy" id="412755"/>
    <lineage>
        <taxon>unclassified sequences</taxon>
        <taxon>metagenomes</taxon>
        <taxon>ecological metagenomes</taxon>
    </lineage>
</organism>
<name>X0YJR9_9ZZZZ</name>
<proteinExistence type="predicted"/>
<feature type="non-terminal residue" evidence="2">
    <location>
        <position position="146"/>
    </location>
</feature>
<evidence type="ECO:0008006" key="3">
    <source>
        <dbReference type="Google" id="ProtNLM"/>
    </source>
</evidence>
<evidence type="ECO:0000256" key="1">
    <source>
        <dbReference type="SAM" id="Phobius"/>
    </source>
</evidence>
<accession>X0YJR9</accession>
<dbReference type="AlphaFoldDB" id="X0YJR9"/>
<sequence>MFASLFGVSIFFIIISIIVGFLPYIYLRFRYKSLQLVGSYEAVNLVSELTNNYKISNFNMGEAIDKTIGSIKNSPLSKRALFHLSLKIKDHKSKEELQSAIDDFVAATGTEWATLLGMNIFESILSGTNVTIALDNILMNLKGIKD</sequence>
<keyword evidence="1" id="KW-0812">Transmembrane</keyword>
<evidence type="ECO:0000313" key="2">
    <source>
        <dbReference type="EMBL" id="GAG56250.1"/>
    </source>
</evidence>
<keyword evidence="1" id="KW-0472">Membrane</keyword>
<dbReference type="EMBL" id="BART01002085">
    <property type="protein sequence ID" value="GAG56250.1"/>
    <property type="molecule type" value="Genomic_DNA"/>
</dbReference>
<gene>
    <name evidence="2" type="ORF">S01H4_06664</name>
</gene>